<dbReference type="RefSeq" id="WP_005090953.1">
    <property type="nucleotide sequence ID" value="NZ_CSUW01000026.1"/>
</dbReference>
<gene>
    <name evidence="2" type="ORF">ERS075527_05519</name>
</gene>
<evidence type="ECO:0000313" key="2">
    <source>
        <dbReference type="EMBL" id="CPT71848.1"/>
    </source>
</evidence>
<dbReference type="Proteomes" id="UP000038487">
    <property type="component" value="Unassembled WGS sequence"/>
</dbReference>
<protein>
    <submittedName>
        <fullName evidence="2">Uncharacterized protein</fullName>
    </submittedName>
</protein>
<feature type="region of interest" description="Disordered" evidence="1">
    <location>
        <begin position="1"/>
        <end position="24"/>
    </location>
</feature>
<accession>A0AB33TDS1</accession>
<comment type="caution">
    <text evidence="2">The sequence shown here is derived from an EMBL/GenBank/DDBJ whole genome shotgun (WGS) entry which is preliminary data.</text>
</comment>
<dbReference type="EMBL" id="CSUW01000026">
    <property type="protein sequence ID" value="CPT71848.1"/>
    <property type="molecule type" value="Genomic_DNA"/>
</dbReference>
<reference evidence="2 3" key="1">
    <citation type="submission" date="2015-03" db="EMBL/GenBank/DDBJ databases">
        <authorList>
            <consortium name="Pathogen Informatics"/>
            <person name="Murphy D."/>
        </authorList>
    </citation>
    <scope>NUCLEOTIDE SEQUENCE [LARGE SCALE GENOMIC DNA]</scope>
    <source>
        <strain evidence="2 3">PAP036</strain>
    </source>
</reference>
<name>A0AB33TDS1_9MYCO</name>
<dbReference type="AlphaFoldDB" id="A0AB33TDS1"/>
<evidence type="ECO:0000313" key="3">
    <source>
        <dbReference type="Proteomes" id="UP000038487"/>
    </source>
</evidence>
<organism evidence="2 3">
    <name type="scientific">Mycobacteroides abscessus</name>
    <dbReference type="NCBI Taxonomy" id="36809"/>
    <lineage>
        <taxon>Bacteria</taxon>
        <taxon>Bacillati</taxon>
        <taxon>Actinomycetota</taxon>
        <taxon>Actinomycetes</taxon>
        <taxon>Mycobacteriales</taxon>
        <taxon>Mycobacteriaceae</taxon>
        <taxon>Mycobacteroides</taxon>
    </lineage>
</organism>
<proteinExistence type="predicted"/>
<sequence>MPEHPVLDPTLPASDPDLPTKDPRTNPLLMIEAQGRCDRQIINALKDNPQVAALGLTDMRLCLADTTAAPPTRV</sequence>
<evidence type="ECO:0000256" key="1">
    <source>
        <dbReference type="SAM" id="MobiDB-lite"/>
    </source>
</evidence>